<accession>A0A6J5N2C7</accession>
<evidence type="ECO:0000313" key="2">
    <source>
        <dbReference type="EMBL" id="CAB4151406.1"/>
    </source>
</evidence>
<organism evidence="2">
    <name type="scientific">uncultured Caudovirales phage</name>
    <dbReference type="NCBI Taxonomy" id="2100421"/>
    <lineage>
        <taxon>Viruses</taxon>
        <taxon>Duplodnaviria</taxon>
        <taxon>Heunggongvirae</taxon>
        <taxon>Uroviricota</taxon>
        <taxon>Caudoviricetes</taxon>
        <taxon>Peduoviridae</taxon>
        <taxon>Maltschvirus</taxon>
        <taxon>Maltschvirus maltsch</taxon>
    </lineage>
</organism>
<protein>
    <submittedName>
        <fullName evidence="2">Uncharacterized protein</fullName>
    </submittedName>
</protein>
<dbReference type="EMBL" id="LR796569">
    <property type="protein sequence ID" value="CAB4151406.1"/>
    <property type="molecule type" value="Genomic_DNA"/>
</dbReference>
<name>A0A6J5N2C7_9CAUD</name>
<proteinExistence type="predicted"/>
<feature type="region of interest" description="Disordered" evidence="1">
    <location>
        <begin position="1"/>
        <end position="20"/>
    </location>
</feature>
<sequence length="200" mass="22740">MQPTTPTDFGEYSNLPRPDESRYAHDAKLYVEFYRSPFLLAGKSRDAGRAIYEERDCVRIHVPGDKNSVIDRPVTEQDVQRFQDRYTKWKSGQDQSVIGTPLSALPGMTPAKVEEYKYFKLTTVEQMAEANDSLGTKFMSFHQDKQRAKNFLEVAAGNAPIEKMTQELAVRDEQIETLKQQVASLVTESKKRKVAVAEEA</sequence>
<reference evidence="2" key="1">
    <citation type="submission" date="2020-04" db="EMBL/GenBank/DDBJ databases">
        <authorList>
            <person name="Chiriac C."/>
            <person name="Salcher M."/>
            <person name="Ghai R."/>
            <person name="Kavagutti S V."/>
        </authorList>
    </citation>
    <scope>NUCLEOTIDE SEQUENCE</scope>
</reference>
<gene>
    <name evidence="2" type="ORF">UFOVP601_14</name>
</gene>
<evidence type="ECO:0000256" key="1">
    <source>
        <dbReference type="SAM" id="MobiDB-lite"/>
    </source>
</evidence>